<dbReference type="Proteomes" id="UP000301751">
    <property type="component" value="Unassembled WGS sequence"/>
</dbReference>
<dbReference type="GO" id="GO:0016757">
    <property type="term" value="F:glycosyltransferase activity"/>
    <property type="evidence" value="ECO:0007669"/>
    <property type="project" value="TreeGrafter"/>
</dbReference>
<proteinExistence type="predicted"/>
<accession>A0A480ARI0</accession>
<feature type="binding site" evidence="2">
    <location>
        <position position="163"/>
    </location>
    <ligand>
        <name>substrate</name>
    </ligand>
</feature>
<organism evidence="3 4">
    <name type="scientific">Pseudaquabacterium pictum</name>
    <dbReference type="NCBI Taxonomy" id="2315236"/>
    <lineage>
        <taxon>Bacteria</taxon>
        <taxon>Pseudomonadati</taxon>
        <taxon>Pseudomonadota</taxon>
        <taxon>Betaproteobacteria</taxon>
        <taxon>Burkholderiales</taxon>
        <taxon>Sphaerotilaceae</taxon>
        <taxon>Pseudaquabacterium</taxon>
    </lineage>
</organism>
<dbReference type="PANTHER" id="PTHR21015">
    <property type="entry name" value="UDP-N-ACETYLGLUCOSAMINE--N-ACETYLMURAMYL-(PENTAPEPTIDE) PYROPHOSPHORYL-UNDECAPRENOL N-ACETYLGLUCOSAMINE TRANSFERASE 1"/>
    <property type="match status" value="1"/>
</dbReference>
<evidence type="ECO:0000313" key="3">
    <source>
        <dbReference type="EMBL" id="GCL62642.1"/>
    </source>
</evidence>
<dbReference type="RefSeq" id="WP_228027012.1">
    <property type="nucleotide sequence ID" value="NZ_BJCL01000003.1"/>
</dbReference>
<dbReference type="NCBIfam" id="TIGR03590">
    <property type="entry name" value="PseG"/>
    <property type="match status" value="1"/>
</dbReference>
<keyword evidence="4" id="KW-1185">Reference proteome</keyword>
<dbReference type="GO" id="GO:0016787">
    <property type="term" value="F:hydrolase activity"/>
    <property type="evidence" value="ECO:0007669"/>
    <property type="project" value="UniProtKB-KW"/>
</dbReference>
<evidence type="ECO:0000256" key="1">
    <source>
        <dbReference type="PIRSR" id="PIRSR620023-1"/>
    </source>
</evidence>
<feature type="active site" description="Proton acceptor" evidence="1">
    <location>
        <position position="21"/>
    </location>
</feature>
<protein>
    <submittedName>
        <fullName evidence="3">UDP-2,4-diacetamido-2,4,6-trideoxy-beta-L-altropy ranose hydrolase</fullName>
    </submittedName>
</protein>
<gene>
    <name evidence="3" type="primary">rkpO</name>
    <name evidence="3" type="ORF">AQPW35_17230</name>
</gene>
<dbReference type="AlphaFoldDB" id="A0A480ARI0"/>
<evidence type="ECO:0000313" key="4">
    <source>
        <dbReference type="Proteomes" id="UP000301751"/>
    </source>
</evidence>
<comment type="caution">
    <text evidence="3">The sequence shown here is derived from an EMBL/GenBank/DDBJ whole genome shotgun (WGS) entry which is preliminary data.</text>
</comment>
<dbReference type="EMBL" id="BJCL01000003">
    <property type="protein sequence ID" value="GCL62642.1"/>
    <property type="molecule type" value="Genomic_DNA"/>
</dbReference>
<name>A0A480ARI0_9BURK</name>
<sequence length="355" mass="36551">MSSPLRVAVRADAGPALGSGHVMRCLTLAAALRQRGAQVHFVCRDGAGHLGGRIAADGHGLTLLGKTLTAEQDAHHSRAALAEAWRGAGCDLLLVDHYQLDASWEQALRPACRRLAAIDDLADRPHAVDLLLDQNLGRMVGDYAALLPAAAVRLIGPRYALLRPEFAAARTTSLARRGTGSWRHLLLSLGGADPHQGTLHCLQALAACPLPPDVQVTVVLGALASTRPSIQALLPTLPFATRLLTDVADMAPLLAEADLAIGAAGGSAWERCCLGLPSLLLVLADNQRPGTQALDAAGAALSLGGIDDLAARLPAALQQLAQPGRLAALSAAASAITDGQGAARVADALLALHQG</sequence>
<dbReference type="Gene3D" id="3.40.50.11190">
    <property type="match status" value="1"/>
</dbReference>
<dbReference type="PANTHER" id="PTHR21015:SF22">
    <property type="entry name" value="GLYCOSYLTRANSFERASE"/>
    <property type="match status" value="1"/>
</dbReference>
<feature type="binding site" evidence="2">
    <location>
        <position position="270"/>
    </location>
    <ligand>
        <name>substrate</name>
    </ligand>
</feature>
<dbReference type="Gene3D" id="3.40.50.2000">
    <property type="entry name" value="Glycogen Phosphorylase B"/>
    <property type="match status" value="1"/>
</dbReference>
<evidence type="ECO:0000256" key="2">
    <source>
        <dbReference type="PIRSR" id="PIRSR620023-2"/>
    </source>
</evidence>
<reference evidence="4" key="1">
    <citation type="submission" date="2019-03" db="EMBL/GenBank/DDBJ databases">
        <title>Aquabacterium pictum sp.nov., the first bacteriochlorophyll a-containing freshwater bacterium in the genus Aquabacterium of the class Betaproteobacteria.</title>
        <authorList>
            <person name="Hirose S."/>
            <person name="Tank M."/>
            <person name="Hara E."/>
            <person name="Tamaki H."/>
            <person name="Takaichi S."/>
            <person name="Haruta S."/>
            <person name="Hanada S."/>
        </authorList>
    </citation>
    <scope>NUCLEOTIDE SEQUENCE [LARGE SCALE GENOMIC DNA]</scope>
    <source>
        <strain evidence="4">W35</strain>
    </source>
</reference>
<dbReference type="InterPro" id="IPR020023">
    <property type="entry name" value="PseG"/>
</dbReference>
<dbReference type="SUPFAM" id="SSF53756">
    <property type="entry name" value="UDP-Glycosyltransferase/glycogen phosphorylase"/>
    <property type="match status" value="1"/>
</dbReference>
<keyword evidence="3" id="KW-0378">Hydrolase</keyword>